<gene>
    <name evidence="1" type="ORF">EMEDMD4_1060037</name>
</gene>
<evidence type="ECO:0000313" key="1">
    <source>
        <dbReference type="EMBL" id="VTZ59355.1"/>
    </source>
</evidence>
<dbReference type="AlphaFoldDB" id="A0A508WP33"/>
<sequence>MPITSYTMYVRDLKQVIDRIRDRPFDYENALIQMAICKNGYGYKCRDVLSRGRLYSEHHGGRLSDDNWRPYTEELGRNEIDEFFVLPEIYAYSDRALHTPKNPLSTAHWDATVAIAEVLVQERGAIARRQRMLFVGFADSIHAEFFLAVDHDLVVYDNNPGSQFFEWKTDDAGTEFSIDVATSRRNFNEGFQTR</sequence>
<name>A0A508WP33_9HYPH</name>
<dbReference type="Proteomes" id="UP000507954">
    <property type="component" value="Unassembled WGS sequence"/>
</dbReference>
<organism evidence="1">
    <name type="scientific">Sinorhizobium medicae</name>
    <dbReference type="NCBI Taxonomy" id="110321"/>
    <lineage>
        <taxon>Bacteria</taxon>
        <taxon>Pseudomonadati</taxon>
        <taxon>Pseudomonadota</taxon>
        <taxon>Alphaproteobacteria</taxon>
        <taxon>Hyphomicrobiales</taxon>
        <taxon>Rhizobiaceae</taxon>
        <taxon>Sinorhizobium/Ensifer group</taxon>
        <taxon>Sinorhizobium</taxon>
    </lineage>
</organism>
<accession>A0A508WP33</accession>
<protein>
    <submittedName>
        <fullName evidence="1">Uncharacterized protein</fullName>
    </submittedName>
</protein>
<proteinExistence type="predicted"/>
<reference evidence="1" key="1">
    <citation type="submission" date="2019-06" db="EMBL/GenBank/DDBJ databases">
        <authorList>
            <person name="Le Quere A."/>
            <person name="Colella S."/>
        </authorList>
    </citation>
    <scope>NUCLEOTIDE SEQUENCE</scope>
    <source>
        <strain evidence="1">EmedicaeMD41</strain>
    </source>
</reference>
<dbReference type="RefSeq" id="WP_127628157.1">
    <property type="nucleotide sequence ID" value="NZ_CABFNB010000009.1"/>
</dbReference>
<dbReference type="EMBL" id="CABFNB010000009">
    <property type="protein sequence ID" value="VTZ59355.1"/>
    <property type="molecule type" value="Genomic_DNA"/>
</dbReference>